<proteinExistence type="predicted"/>
<organism evidence="1">
    <name type="scientific">uncultured bacterium contig00053</name>
    <dbReference type="NCBI Taxonomy" id="1181537"/>
    <lineage>
        <taxon>Bacteria</taxon>
        <taxon>environmental samples</taxon>
    </lineage>
</organism>
<protein>
    <submittedName>
        <fullName evidence="1">Uncharacterized protein</fullName>
    </submittedName>
</protein>
<sequence length="98" mass="11186">MLVNFLFFDYIIIMTIEQTVTIPADHRLFFEFLVPKEIPEGSARVEVKVTPVTNNQSSNLIKNTNKPTPRADRLLGIASHLGNISLDEIRAERLSKYQ</sequence>
<accession>A0A806KB41</accession>
<name>A0A806KB41_9BACT</name>
<reference evidence="1" key="1">
    <citation type="submission" date="2012-03" db="EMBL/GenBank/DDBJ databases">
        <title>Functional metagenomics reveals considerable lignocellulase gene clusters in the gut microbiome of a wood-feeding higher termite.</title>
        <authorList>
            <person name="Liu N."/>
        </authorList>
    </citation>
    <scope>NUCLEOTIDE SEQUENCE</scope>
</reference>
<dbReference type="EMBL" id="JQ844171">
    <property type="protein sequence ID" value="AGS51806.1"/>
    <property type="molecule type" value="Genomic_DNA"/>
</dbReference>
<evidence type="ECO:0000313" key="1">
    <source>
        <dbReference type="EMBL" id="AGS51806.1"/>
    </source>
</evidence>
<dbReference type="AlphaFoldDB" id="A0A806KB41"/>